<sequence length="550" mass="61137">MGIRRGKKEKSYVDAVNARGVSRVRRLGEVAWLQLGEEDVSRGMELLDRCLVGRWEKLWFQFHTCVIWKVGEKVTVSDVLRIRSTLGNVGPKTGCSQSWEHLKEVWVRVMGLPLHLWNREVFKKIGDCYGGFVAVDESTVALKELQWARVLVKSDGTEWPSFLQVVIDNTYFALQLWWEVLPRVFEVLPTIKNGLGKEPVAWEEERGTPCAGRVGKQMQPNEQLAKGVVSSEDGENLYRTDMEAHFSDLMSTKGVEANKTKRWQQSDWRINSKDGPAAKVKGILGWDVEFQVEMRPIVEGLFRSIEAGGPSHLSPTTFRLDTNIQRRPIKEGHSRSMEDGGLPQSGPLQKTHIKSCMEVGQPTLESQKGPAVGRPTVENPHEARACGGCREEIGGTLDGAVFGLQQGRPIVEGLFRSIKVGGPSHLSPISFRLDTNIQRRAIVEGLFRSIEAGGPSYLSPITFRLDTNILRRPIKEGHSRSMEDGGLPQSDSLPKTHLKSCVEVGRPTLESQKGPKVGRPTVEDPHEARACGGCREEIGGTPDKAVFGLQ</sequence>
<evidence type="ECO:0000313" key="2">
    <source>
        <dbReference type="EMBL" id="RVX14816.1"/>
    </source>
</evidence>
<comment type="caution">
    <text evidence="2">The sequence shown here is derived from an EMBL/GenBank/DDBJ whole genome shotgun (WGS) entry which is preliminary data.</text>
</comment>
<evidence type="ECO:0000256" key="1">
    <source>
        <dbReference type="SAM" id="MobiDB-lite"/>
    </source>
</evidence>
<dbReference type="EMBL" id="QGNW01000020">
    <property type="protein sequence ID" value="RVX14816.1"/>
    <property type="molecule type" value="Genomic_DNA"/>
</dbReference>
<dbReference type="PANTHER" id="PTHR34427">
    <property type="entry name" value="DUF4283 DOMAIN PROTEIN"/>
    <property type="match status" value="1"/>
</dbReference>
<proteinExistence type="predicted"/>
<evidence type="ECO:0000313" key="3">
    <source>
        <dbReference type="Proteomes" id="UP000288805"/>
    </source>
</evidence>
<name>A0A438K0S0_VITVI</name>
<protein>
    <submittedName>
        <fullName evidence="2">Uncharacterized protein</fullName>
    </submittedName>
</protein>
<feature type="region of interest" description="Disordered" evidence="1">
    <location>
        <begin position="506"/>
        <end position="535"/>
    </location>
</feature>
<dbReference type="AlphaFoldDB" id="A0A438K0S0"/>
<dbReference type="PANTHER" id="PTHR34427:SF5">
    <property type="entry name" value="DUF4283 DOMAIN-CONTAINING PROTEIN"/>
    <property type="match status" value="1"/>
</dbReference>
<dbReference type="Proteomes" id="UP000288805">
    <property type="component" value="Unassembled WGS sequence"/>
</dbReference>
<feature type="compositionally biased region" description="Basic and acidic residues" evidence="1">
    <location>
        <begin position="521"/>
        <end position="535"/>
    </location>
</feature>
<reference evidence="2 3" key="1">
    <citation type="journal article" date="2018" name="PLoS Genet.">
        <title>Population sequencing reveals clonal diversity and ancestral inbreeding in the grapevine cultivar Chardonnay.</title>
        <authorList>
            <person name="Roach M.J."/>
            <person name="Johnson D.L."/>
            <person name="Bohlmann J."/>
            <person name="van Vuuren H.J."/>
            <person name="Jones S.J."/>
            <person name="Pretorius I.S."/>
            <person name="Schmidt S.A."/>
            <person name="Borneman A.R."/>
        </authorList>
    </citation>
    <scope>NUCLEOTIDE SEQUENCE [LARGE SCALE GENOMIC DNA]</scope>
    <source>
        <strain evidence="3">cv. Chardonnay</strain>
        <tissue evidence="2">Leaf</tissue>
    </source>
</reference>
<organism evidence="2 3">
    <name type="scientific">Vitis vinifera</name>
    <name type="common">Grape</name>
    <dbReference type="NCBI Taxonomy" id="29760"/>
    <lineage>
        <taxon>Eukaryota</taxon>
        <taxon>Viridiplantae</taxon>
        <taxon>Streptophyta</taxon>
        <taxon>Embryophyta</taxon>
        <taxon>Tracheophyta</taxon>
        <taxon>Spermatophyta</taxon>
        <taxon>Magnoliopsida</taxon>
        <taxon>eudicotyledons</taxon>
        <taxon>Gunneridae</taxon>
        <taxon>Pentapetalae</taxon>
        <taxon>rosids</taxon>
        <taxon>Vitales</taxon>
        <taxon>Vitaceae</taxon>
        <taxon>Viteae</taxon>
        <taxon>Vitis</taxon>
    </lineage>
</organism>
<gene>
    <name evidence="2" type="ORF">CK203_012044</name>
</gene>
<accession>A0A438K0S0</accession>